<evidence type="ECO:0000256" key="3">
    <source>
        <dbReference type="ARBA" id="ARBA00022475"/>
    </source>
</evidence>
<comment type="subcellular location">
    <subcellularLocation>
        <location evidence="1">Cell membrane</location>
    </subcellularLocation>
    <subcellularLocation>
        <location evidence="2">Secreted</location>
    </subcellularLocation>
</comment>
<sequence>MVTLGTHSHNETKTKNKTSNLQNIKHLNNKLNLLYLLIICSFIVQIITVVFFYNLITTKILEESKPTPIKNNHRHRIKRQVGKEKTDIYDNALPQEPHVEFIPPTLKQEMQEKEKDHPNSTHNNPWVWLTSYSRVPMTAMQTFCKATKSYCPPGLQGPPGQKGEVGEKGDIGLKGDRGEKGSLGERGPIGPQGILGEEGKRGPKGDMGFPGRQGMDGRDGLPGEPGLDGIPGRNGMDGIPGKDGLSGKDGTPGTNGTNGAMGQTGPQGAPGPQGVPGKPGITGPRGRPGKFGKDGIPGTPAICAYKQETCSLLPNSETSQLLIPPSIVGNHQIFSSTPIVVREGDNVRLRCVATGHPKPAIIWRTKENVPIILGSWRDSAVASSTLNFTRIHRKNMGAYMCLADNGIAPMANQTFNLEVHFSPLISVHYTRVGVAIGGTARLECEVESFPLSVKYWEFIDGTLIEPDNDKYFTNDIDRGPYKYTMQLNISHVNTSDYGDYRCISKNEVGITKGTVKLVPFSENNPNLVAPPQDRTIYNPPPIPQGQEDLCPPQVICPPCSEQNKEFKCKEGWNWYELVGHREFEVLPLGNVSIKNLPNRTLDCQVYAVGKPVFHKSTTKKSDTGHGTVEVPYGAWMRDPCNGSAENNNKFWMTVEHDPTHLYEYLDKDTFKSDNKSKTYNLKEQFQGNAHVVYNNSFYYNKKFSDTIIQFDLGSSKTINSVSFPTVQPGIKLYKTGFNVMDFSLDENGLWVIYGLSNNNTAIMKLDTATLQIQYQWNISVVHNKAGDMFVVCGVLYVVDSVTERITTIRFALDLYKSKLLDVNLNFTNPFKNTTMVTYNSKYTDLVTWDKGNSLTYPIRYHYIDLDVNKQDKLEADLSTGIDVTPTQPPPTPQDYSSN</sequence>
<dbReference type="EMBL" id="HBUF01156985">
    <property type="protein sequence ID" value="CAG6649324.1"/>
    <property type="molecule type" value="Transcribed_RNA"/>
</dbReference>
<dbReference type="SUPFAM" id="SSF48726">
    <property type="entry name" value="Immunoglobulin"/>
    <property type="match status" value="2"/>
</dbReference>
<keyword evidence="4" id="KW-0964">Secreted</keyword>
<evidence type="ECO:0000256" key="12">
    <source>
        <dbReference type="SAM" id="MobiDB-lite"/>
    </source>
</evidence>
<feature type="transmembrane region" description="Helical" evidence="13">
    <location>
        <begin position="33"/>
        <end position="56"/>
    </location>
</feature>
<keyword evidence="6" id="KW-0677">Repeat</keyword>
<feature type="region of interest" description="Disordered" evidence="12">
    <location>
        <begin position="155"/>
        <end position="295"/>
    </location>
</feature>
<dbReference type="PROSITE" id="PS50835">
    <property type="entry name" value="IG_LIKE"/>
    <property type="match status" value="2"/>
</dbReference>
<evidence type="ECO:0000256" key="6">
    <source>
        <dbReference type="ARBA" id="ARBA00022737"/>
    </source>
</evidence>
<organism evidence="16">
    <name type="scientific">Cacopsylla melanoneura</name>
    <dbReference type="NCBI Taxonomy" id="428564"/>
    <lineage>
        <taxon>Eukaryota</taxon>
        <taxon>Metazoa</taxon>
        <taxon>Ecdysozoa</taxon>
        <taxon>Arthropoda</taxon>
        <taxon>Hexapoda</taxon>
        <taxon>Insecta</taxon>
        <taxon>Pterygota</taxon>
        <taxon>Neoptera</taxon>
        <taxon>Paraneoptera</taxon>
        <taxon>Hemiptera</taxon>
        <taxon>Sternorrhyncha</taxon>
        <taxon>Psylloidea</taxon>
        <taxon>Psyllidae</taxon>
        <taxon>Psyllinae</taxon>
        <taxon>Cacopsylla</taxon>
    </lineage>
</organism>
<evidence type="ECO:0000256" key="2">
    <source>
        <dbReference type="ARBA" id="ARBA00004613"/>
    </source>
</evidence>
<feature type="region of interest" description="Disordered" evidence="12">
    <location>
        <begin position="879"/>
        <end position="898"/>
    </location>
</feature>
<feature type="compositionally biased region" description="Basic and acidic residues" evidence="12">
    <location>
        <begin position="164"/>
        <end position="183"/>
    </location>
</feature>
<dbReference type="InterPro" id="IPR008160">
    <property type="entry name" value="Collagen"/>
</dbReference>
<dbReference type="PANTHER" id="PTHR23192:SF85">
    <property type="entry name" value="GLIOMEDIN"/>
    <property type="match status" value="1"/>
</dbReference>
<evidence type="ECO:0000256" key="9">
    <source>
        <dbReference type="ARBA" id="ARBA00023180"/>
    </source>
</evidence>
<keyword evidence="10" id="KW-0393">Immunoglobulin domain</keyword>
<feature type="domain" description="Ig-like" evidence="14">
    <location>
        <begin position="423"/>
        <end position="518"/>
    </location>
</feature>
<dbReference type="EMBL" id="HBUF01365647">
    <property type="protein sequence ID" value="CAG6723410.1"/>
    <property type="molecule type" value="Transcribed_RNA"/>
</dbReference>
<dbReference type="Pfam" id="PF01391">
    <property type="entry name" value="Collagen"/>
    <property type="match status" value="2"/>
</dbReference>
<evidence type="ECO:0000313" key="16">
    <source>
        <dbReference type="EMBL" id="CAG6723410.1"/>
    </source>
</evidence>
<accession>A0A8D8Y9C0</accession>
<dbReference type="Pfam" id="PF02191">
    <property type="entry name" value="OLF"/>
    <property type="match status" value="1"/>
</dbReference>
<evidence type="ECO:0000256" key="5">
    <source>
        <dbReference type="ARBA" id="ARBA00022729"/>
    </source>
</evidence>
<dbReference type="SMART" id="SM00284">
    <property type="entry name" value="OLF"/>
    <property type="match status" value="1"/>
</dbReference>
<name>A0A8D8Y9C0_9HEMI</name>
<evidence type="ECO:0000256" key="1">
    <source>
        <dbReference type="ARBA" id="ARBA00004236"/>
    </source>
</evidence>
<dbReference type="InterPro" id="IPR003112">
    <property type="entry name" value="Olfac-like_dom"/>
</dbReference>
<reference evidence="16" key="1">
    <citation type="submission" date="2021-05" db="EMBL/GenBank/DDBJ databases">
        <authorList>
            <person name="Alioto T."/>
            <person name="Alioto T."/>
            <person name="Gomez Garrido J."/>
        </authorList>
    </citation>
    <scope>NUCLEOTIDE SEQUENCE</scope>
</reference>
<dbReference type="GO" id="GO:0007165">
    <property type="term" value="P:signal transduction"/>
    <property type="evidence" value="ECO:0007669"/>
    <property type="project" value="TreeGrafter"/>
</dbReference>
<keyword evidence="13" id="KW-0812">Transmembrane</keyword>
<feature type="domain" description="Ig-like" evidence="14">
    <location>
        <begin position="325"/>
        <end position="418"/>
    </location>
</feature>
<dbReference type="SMART" id="SM00408">
    <property type="entry name" value="IGc2"/>
    <property type="match status" value="2"/>
</dbReference>
<dbReference type="GO" id="GO:0005886">
    <property type="term" value="C:plasma membrane"/>
    <property type="evidence" value="ECO:0007669"/>
    <property type="project" value="UniProtKB-SubCell"/>
</dbReference>
<evidence type="ECO:0000259" key="15">
    <source>
        <dbReference type="PROSITE" id="PS51132"/>
    </source>
</evidence>
<dbReference type="SMART" id="SM00409">
    <property type="entry name" value="IG"/>
    <property type="match status" value="2"/>
</dbReference>
<dbReference type="AlphaFoldDB" id="A0A8D8Y9C0"/>
<dbReference type="InterPro" id="IPR007110">
    <property type="entry name" value="Ig-like_dom"/>
</dbReference>
<dbReference type="Pfam" id="PF13927">
    <property type="entry name" value="Ig_3"/>
    <property type="match status" value="2"/>
</dbReference>
<dbReference type="InterPro" id="IPR003599">
    <property type="entry name" value="Ig_sub"/>
</dbReference>
<keyword evidence="3" id="KW-1003">Cell membrane</keyword>
<proteinExistence type="predicted"/>
<keyword evidence="13" id="KW-1133">Transmembrane helix</keyword>
<dbReference type="InterPro" id="IPR003598">
    <property type="entry name" value="Ig_sub2"/>
</dbReference>
<dbReference type="InterPro" id="IPR036179">
    <property type="entry name" value="Ig-like_dom_sf"/>
</dbReference>
<dbReference type="InterPro" id="IPR013783">
    <property type="entry name" value="Ig-like_fold"/>
</dbReference>
<dbReference type="PROSITE" id="PS51132">
    <property type="entry name" value="OLF"/>
    <property type="match status" value="1"/>
</dbReference>
<comment type="caution">
    <text evidence="11">Lacks conserved residue(s) required for the propagation of feature annotation.</text>
</comment>
<keyword evidence="5" id="KW-0732">Signal</keyword>
<dbReference type="Gene3D" id="2.60.40.10">
    <property type="entry name" value="Immunoglobulins"/>
    <property type="match status" value="2"/>
</dbReference>
<evidence type="ECO:0000256" key="11">
    <source>
        <dbReference type="PROSITE-ProRule" id="PRU00446"/>
    </source>
</evidence>
<evidence type="ECO:0000256" key="4">
    <source>
        <dbReference type="ARBA" id="ARBA00022525"/>
    </source>
</evidence>
<dbReference type="PANTHER" id="PTHR23192">
    <property type="entry name" value="OLFACTOMEDIN-RELATED"/>
    <property type="match status" value="1"/>
</dbReference>
<evidence type="ECO:0000259" key="14">
    <source>
        <dbReference type="PROSITE" id="PS50835"/>
    </source>
</evidence>
<evidence type="ECO:0000256" key="13">
    <source>
        <dbReference type="SAM" id="Phobius"/>
    </source>
</evidence>
<feature type="domain" description="Olfactomedin-like" evidence="15">
    <location>
        <begin position="602"/>
        <end position="862"/>
    </location>
</feature>
<dbReference type="InterPro" id="IPR050605">
    <property type="entry name" value="Olfactomedin-like_domain"/>
</dbReference>
<evidence type="ECO:0000256" key="8">
    <source>
        <dbReference type="ARBA" id="ARBA00023157"/>
    </source>
</evidence>
<keyword evidence="9" id="KW-0325">Glycoprotein</keyword>
<dbReference type="FunFam" id="2.60.40.10:FF:000328">
    <property type="entry name" value="CLUMA_CG000981, isoform A"/>
    <property type="match status" value="1"/>
</dbReference>
<keyword evidence="8" id="KW-1015">Disulfide bond</keyword>
<evidence type="ECO:0000256" key="10">
    <source>
        <dbReference type="ARBA" id="ARBA00023319"/>
    </source>
</evidence>
<keyword evidence="7 13" id="KW-0472">Membrane</keyword>
<evidence type="ECO:0000256" key="7">
    <source>
        <dbReference type="ARBA" id="ARBA00023136"/>
    </source>
</evidence>
<feature type="compositionally biased region" description="Low complexity" evidence="12">
    <location>
        <begin position="260"/>
        <end position="279"/>
    </location>
</feature>
<dbReference type="GO" id="GO:0005615">
    <property type="term" value="C:extracellular space"/>
    <property type="evidence" value="ECO:0007669"/>
    <property type="project" value="TreeGrafter"/>
</dbReference>
<protein>
    <submittedName>
        <fullName evidence="16">Olfactomedin-like protein 2B</fullName>
    </submittedName>
</protein>